<accession>A0A8J7JZ83</accession>
<keyword evidence="2" id="KW-1185">Reference proteome</keyword>
<dbReference type="AlphaFoldDB" id="A0A8J7JZ83"/>
<dbReference type="RefSeq" id="WP_193954114.1">
    <property type="nucleotide sequence ID" value="NZ_JADEYS010000015.1"/>
</dbReference>
<gene>
    <name evidence="1" type="ORF">IOQ59_14550</name>
</gene>
<sequence length="294" mass="33887">MDKVDEQLAFRLKKTFKLYIRSALENALSETPSESNVLQTIINMQAAIELIGKFFVLQREGWKGIIKGQFHDKTEAELLLLIESGEIQTTPYWKNKEFFSNEIYLNVDDIELLDKFQNHRNQVMHLGMSSSPNEILNESIWFMVRVINQLDWQDTLLMHDQYLANSLKSLLGDGLYQKLLNNSCYISESVDRAYEMYPDDMKHCLQCANESWALTNNLDRVCFVCGYRGNQDVFGFADCPLCEVKGEVVFDALNIGFNEYIRGKCCSCREFVNVSKCKICDQVSPHPQTCDSCI</sequence>
<reference evidence="1" key="1">
    <citation type="submission" date="2020-10" db="EMBL/GenBank/DDBJ databases">
        <title>Bacterium isolated from coastal waters sediment.</title>
        <authorList>
            <person name="Chen R.-J."/>
            <person name="Lu D.-C."/>
            <person name="Zhu K.-L."/>
            <person name="Du Z.-J."/>
        </authorList>
    </citation>
    <scope>NUCLEOTIDE SEQUENCE</scope>
    <source>
        <strain evidence="1">N1Y112</strain>
    </source>
</reference>
<dbReference type="EMBL" id="JADEYS010000015">
    <property type="protein sequence ID" value="MBE9398478.1"/>
    <property type="molecule type" value="Genomic_DNA"/>
</dbReference>
<evidence type="ECO:0000313" key="2">
    <source>
        <dbReference type="Proteomes" id="UP000640333"/>
    </source>
</evidence>
<proteinExistence type="predicted"/>
<protein>
    <submittedName>
        <fullName evidence="1">Uncharacterized protein</fullName>
    </submittedName>
</protein>
<dbReference type="Proteomes" id="UP000640333">
    <property type="component" value="Unassembled WGS sequence"/>
</dbReference>
<comment type="caution">
    <text evidence="1">The sequence shown here is derived from an EMBL/GenBank/DDBJ whole genome shotgun (WGS) entry which is preliminary data.</text>
</comment>
<organism evidence="1 2">
    <name type="scientific">Pontibacterium sinense</name>
    <dbReference type="NCBI Taxonomy" id="2781979"/>
    <lineage>
        <taxon>Bacteria</taxon>
        <taxon>Pseudomonadati</taxon>
        <taxon>Pseudomonadota</taxon>
        <taxon>Gammaproteobacteria</taxon>
        <taxon>Oceanospirillales</taxon>
        <taxon>Oceanospirillaceae</taxon>
        <taxon>Pontibacterium</taxon>
    </lineage>
</organism>
<name>A0A8J7JZ83_9GAMM</name>
<evidence type="ECO:0000313" key="1">
    <source>
        <dbReference type="EMBL" id="MBE9398478.1"/>
    </source>
</evidence>